<protein>
    <submittedName>
        <fullName evidence="2">Uncharacterized protein</fullName>
    </submittedName>
</protein>
<dbReference type="Proteomes" id="UP000640426">
    <property type="component" value="Unassembled WGS sequence"/>
</dbReference>
<dbReference type="EMBL" id="JAELXS010000010">
    <property type="protein sequence ID" value="MBJ6123255.1"/>
    <property type="molecule type" value="Genomic_DNA"/>
</dbReference>
<reference evidence="3" key="1">
    <citation type="submission" date="2020-12" db="EMBL/GenBank/DDBJ databases">
        <title>Hymenobacter sp.</title>
        <authorList>
            <person name="Kim M.K."/>
        </authorList>
    </citation>
    <scope>NUCLEOTIDE SEQUENCE [LARGE SCALE GENOMIC DNA]</scope>
    <source>
        <strain evidence="3">BT553</strain>
    </source>
</reference>
<keyword evidence="1" id="KW-1133">Transmembrane helix</keyword>
<keyword evidence="3" id="KW-1185">Reference proteome</keyword>
<name>A0ABS0XU12_9SPHN</name>
<evidence type="ECO:0000313" key="3">
    <source>
        <dbReference type="Proteomes" id="UP000640426"/>
    </source>
</evidence>
<gene>
    <name evidence="2" type="ORF">JAO74_15820</name>
</gene>
<accession>A0ABS0XU12</accession>
<evidence type="ECO:0000256" key="1">
    <source>
        <dbReference type="SAM" id="Phobius"/>
    </source>
</evidence>
<dbReference type="RefSeq" id="WP_199040355.1">
    <property type="nucleotide sequence ID" value="NZ_JAELXS010000010.1"/>
</dbReference>
<feature type="transmembrane region" description="Helical" evidence="1">
    <location>
        <begin position="12"/>
        <end position="35"/>
    </location>
</feature>
<organism evidence="2 3">
    <name type="scientific">Sphingomonas mollis</name>
    <dbReference type="NCBI Taxonomy" id="2795726"/>
    <lineage>
        <taxon>Bacteria</taxon>
        <taxon>Pseudomonadati</taxon>
        <taxon>Pseudomonadota</taxon>
        <taxon>Alphaproteobacteria</taxon>
        <taxon>Sphingomonadales</taxon>
        <taxon>Sphingomonadaceae</taxon>
        <taxon>Sphingomonas</taxon>
    </lineage>
</organism>
<proteinExistence type="predicted"/>
<sequence>MIYYRLNPRVRLFIEQVVWVGGAYLAVTGLLAIVQGRATGPDWWIIPIFLVAAAVGACIREIPYNIRATDLSSADK</sequence>
<keyword evidence="1" id="KW-0472">Membrane</keyword>
<keyword evidence="1" id="KW-0812">Transmembrane</keyword>
<evidence type="ECO:0000313" key="2">
    <source>
        <dbReference type="EMBL" id="MBJ6123255.1"/>
    </source>
</evidence>
<feature type="transmembrane region" description="Helical" evidence="1">
    <location>
        <begin position="41"/>
        <end position="59"/>
    </location>
</feature>
<comment type="caution">
    <text evidence="2">The sequence shown here is derived from an EMBL/GenBank/DDBJ whole genome shotgun (WGS) entry which is preliminary data.</text>
</comment>